<reference evidence="2 3" key="1">
    <citation type="submission" date="2016-10" db="EMBL/GenBank/DDBJ databases">
        <authorList>
            <person name="de Groot N.N."/>
        </authorList>
    </citation>
    <scope>NUCLEOTIDE SEQUENCE [LARGE SCALE GENOMIC DNA]</scope>
    <source>
        <strain evidence="2 3">DSM 8423</strain>
    </source>
</reference>
<evidence type="ECO:0000259" key="1">
    <source>
        <dbReference type="PROSITE" id="PS51833"/>
    </source>
</evidence>
<keyword evidence="3" id="KW-1185">Reference proteome</keyword>
<dbReference type="SMART" id="SM00471">
    <property type="entry name" value="HDc"/>
    <property type="match status" value="1"/>
</dbReference>
<dbReference type="OrthoDB" id="9803649at2"/>
<dbReference type="Pfam" id="PF08668">
    <property type="entry name" value="HDOD"/>
    <property type="match status" value="1"/>
</dbReference>
<dbReference type="SUPFAM" id="SSF109604">
    <property type="entry name" value="HD-domain/PDEase-like"/>
    <property type="match status" value="1"/>
</dbReference>
<dbReference type="InterPro" id="IPR003607">
    <property type="entry name" value="HD/PDEase_dom"/>
</dbReference>
<dbReference type="Proteomes" id="UP000198744">
    <property type="component" value="Unassembled WGS sequence"/>
</dbReference>
<dbReference type="PANTHER" id="PTHR33525">
    <property type="match status" value="1"/>
</dbReference>
<dbReference type="PANTHER" id="PTHR33525:SF3">
    <property type="entry name" value="RIBONUCLEASE Y"/>
    <property type="match status" value="1"/>
</dbReference>
<dbReference type="NCBIfam" id="TIGR00277">
    <property type="entry name" value="HDIG"/>
    <property type="match status" value="1"/>
</dbReference>
<dbReference type="CDD" id="cd00077">
    <property type="entry name" value="HDc"/>
    <property type="match status" value="1"/>
</dbReference>
<dbReference type="AlphaFoldDB" id="A0A1H7WYM3"/>
<evidence type="ECO:0000313" key="2">
    <source>
        <dbReference type="EMBL" id="SEM26643.1"/>
    </source>
</evidence>
<dbReference type="RefSeq" id="WP_093883107.1">
    <property type="nucleotide sequence ID" value="NZ_FOBS01000008.1"/>
</dbReference>
<protein>
    <submittedName>
        <fullName evidence="2">HDIG domain-containing protein</fullName>
    </submittedName>
</protein>
<name>A0A1H7WYM3_9BACT</name>
<dbReference type="InterPro" id="IPR052340">
    <property type="entry name" value="RNase_Y/CdgJ"/>
</dbReference>
<dbReference type="PROSITE" id="PS51833">
    <property type="entry name" value="HDOD"/>
    <property type="match status" value="1"/>
</dbReference>
<dbReference type="STRING" id="43775.SAMN04489760_108108"/>
<dbReference type="InterPro" id="IPR006675">
    <property type="entry name" value="HDIG_dom"/>
</dbReference>
<accession>A0A1H7WYM3</accession>
<feature type="domain" description="HDOD" evidence="1">
    <location>
        <begin position="12"/>
        <end position="208"/>
    </location>
</feature>
<proteinExistence type="predicted"/>
<dbReference type="EMBL" id="FOBS01000008">
    <property type="protein sequence ID" value="SEM26643.1"/>
    <property type="molecule type" value="Genomic_DNA"/>
</dbReference>
<dbReference type="InterPro" id="IPR013976">
    <property type="entry name" value="HDOD"/>
</dbReference>
<sequence length="281" mass="31162">MINKIIKSVDNLPAFPATVVKVMGLLSSEDYSLAEVAKVISFDQSITGNILKISNSAQLSGGRSIKTIRDAVSYLGKENLIRAVQTAGISKYYKTKIKGYVSTASDLWEHSVAVALMSQILSKKIYGVENSVLYTAALLHDVGKIIMGEYIYESIEKINELVEKKQCSFLEAEEVIVGMNHAELGGKITGRWNFPSEICDAISFHHHPDLLEKNTIETQWIVYLADQLCMMLGIGNGVDGLAYRGVSEALKKFDLRDKDLQVYMMDLLDALDDARSMLEIV</sequence>
<dbReference type="Gene3D" id="1.10.3210.10">
    <property type="entry name" value="Hypothetical protein af1432"/>
    <property type="match status" value="1"/>
</dbReference>
<evidence type="ECO:0000313" key="3">
    <source>
        <dbReference type="Proteomes" id="UP000198744"/>
    </source>
</evidence>
<organism evidence="2 3">
    <name type="scientific">Syntrophus gentianae</name>
    <dbReference type="NCBI Taxonomy" id="43775"/>
    <lineage>
        <taxon>Bacteria</taxon>
        <taxon>Pseudomonadati</taxon>
        <taxon>Thermodesulfobacteriota</taxon>
        <taxon>Syntrophia</taxon>
        <taxon>Syntrophales</taxon>
        <taxon>Syntrophaceae</taxon>
        <taxon>Syntrophus</taxon>
    </lineage>
</organism>
<gene>
    <name evidence="2" type="ORF">SAMN04489760_108108</name>
</gene>